<dbReference type="CDD" id="cd10567">
    <property type="entry name" value="SWIB-MDM2_like"/>
    <property type="match status" value="1"/>
</dbReference>
<evidence type="ECO:0000259" key="1">
    <source>
        <dbReference type="PROSITE" id="PS51925"/>
    </source>
</evidence>
<dbReference type="Gene3D" id="1.10.245.10">
    <property type="entry name" value="SWIB/MDM2 domain"/>
    <property type="match status" value="1"/>
</dbReference>
<feature type="domain" description="DM2" evidence="1">
    <location>
        <begin position="9"/>
        <end position="89"/>
    </location>
</feature>
<evidence type="ECO:0000313" key="2">
    <source>
        <dbReference type="EMBL" id="ALS05145.1"/>
    </source>
</evidence>
<dbReference type="PROSITE" id="PS51925">
    <property type="entry name" value="SWIB_MDM2"/>
    <property type="match status" value="1"/>
</dbReference>
<dbReference type="PANTHER" id="PTHR13844">
    <property type="entry name" value="SWI/SNF-RELATED MATRIX-ASSOCIATED ACTIN-DEPENDENT REGULATOR OF CHROMATIN SUBFAMILY D"/>
    <property type="match status" value="1"/>
</dbReference>
<organism evidence="2">
    <name type="scientific">Paracalanus parvus</name>
    <dbReference type="NCBI Taxonomy" id="187406"/>
    <lineage>
        <taxon>Eukaryota</taxon>
        <taxon>Metazoa</taxon>
        <taxon>Ecdysozoa</taxon>
        <taxon>Arthropoda</taxon>
        <taxon>Crustacea</taxon>
        <taxon>Multicrustacea</taxon>
        <taxon>Hexanauplia</taxon>
        <taxon>Copepoda</taxon>
        <taxon>Calanoida</taxon>
        <taxon>Paracalanidae</taxon>
        <taxon>Paracalanus</taxon>
    </lineage>
</organism>
<dbReference type="Pfam" id="PF02201">
    <property type="entry name" value="SWIB"/>
    <property type="match status" value="1"/>
</dbReference>
<protein>
    <submittedName>
        <fullName evidence="2">SWIB domain-containing protein</fullName>
    </submittedName>
</protein>
<sequence length="92" mass="10260">MPSPVKKTGINMELNASKELGAIIGPAKGEKISRPQVVKRLSAYLKEANLQDPENKQFFTPDAKMEPVFGSERIKAFSMSKYLKEHLANPDK</sequence>
<dbReference type="EMBL" id="KT755311">
    <property type="protein sequence ID" value="ALS05145.1"/>
    <property type="molecule type" value="mRNA"/>
</dbReference>
<name>A0A0U2TLV0_9MAXI</name>
<dbReference type="InterPro" id="IPR036885">
    <property type="entry name" value="SWIB_MDM2_dom_sf"/>
</dbReference>
<dbReference type="InterPro" id="IPR019835">
    <property type="entry name" value="SWIB_domain"/>
</dbReference>
<dbReference type="InterPro" id="IPR003121">
    <property type="entry name" value="SWIB_MDM2_domain"/>
</dbReference>
<dbReference type="AlphaFoldDB" id="A0A0U2TLV0"/>
<reference evidence="2" key="1">
    <citation type="journal article" date="2015" name="Sci. Rep.">
        <title>Spliced leader RNA trans-splicing discovered in copepods.</title>
        <authorList>
            <person name="Yang F."/>
            <person name="Xu D."/>
            <person name="Zhuang Y."/>
            <person name="Yi X."/>
            <person name="Huang Y."/>
            <person name="Chen H."/>
            <person name="Lin S."/>
            <person name="Campbell D.A."/>
            <person name="Sturm N.R."/>
            <person name="Liu G."/>
            <person name="Zhang H."/>
        </authorList>
    </citation>
    <scope>NUCLEOTIDE SEQUENCE</scope>
</reference>
<accession>A0A0U2TLV0</accession>
<proteinExistence type="evidence at transcript level"/>
<dbReference type="SMART" id="SM00151">
    <property type="entry name" value="SWIB"/>
    <property type="match status" value="1"/>
</dbReference>
<dbReference type="SUPFAM" id="SSF47592">
    <property type="entry name" value="SWIB/MDM2 domain"/>
    <property type="match status" value="1"/>
</dbReference>